<organism evidence="1">
    <name type="scientific">Arundo donax</name>
    <name type="common">Giant reed</name>
    <name type="synonym">Donax arundinaceus</name>
    <dbReference type="NCBI Taxonomy" id="35708"/>
    <lineage>
        <taxon>Eukaryota</taxon>
        <taxon>Viridiplantae</taxon>
        <taxon>Streptophyta</taxon>
        <taxon>Embryophyta</taxon>
        <taxon>Tracheophyta</taxon>
        <taxon>Spermatophyta</taxon>
        <taxon>Magnoliopsida</taxon>
        <taxon>Liliopsida</taxon>
        <taxon>Poales</taxon>
        <taxon>Poaceae</taxon>
        <taxon>PACMAD clade</taxon>
        <taxon>Arundinoideae</taxon>
        <taxon>Arundineae</taxon>
        <taxon>Arundo</taxon>
    </lineage>
</organism>
<sequence length="62" mass="6459">MTAARAYAEFRAAAASIQGCRMQEDSGDATAADSGAAAAMVPCRRRGRRRPGHTAVLPLGVR</sequence>
<proteinExistence type="predicted"/>
<name>A0A0A9GG19_ARUDO</name>
<protein>
    <submittedName>
        <fullName evidence="1">Uncharacterized protein</fullName>
    </submittedName>
</protein>
<dbReference type="AlphaFoldDB" id="A0A0A9GG19"/>
<reference evidence="1" key="2">
    <citation type="journal article" date="2015" name="Data Brief">
        <title>Shoot transcriptome of the giant reed, Arundo donax.</title>
        <authorList>
            <person name="Barrero R.A."/>
            <person name="Guerrero F.D."/>
            <person name="Moolhuijzen P."/>
            <person name="Goolsby J.A."/>
            <person name="Tidwell J."/>
            <person name="Bellgard S.E."/>
            <person name="Bellgard M.I."/>
        </authorList>
    </citation>
    <scope>NUCLEOTIDE SEQUENCE</scope>
    <source>
        <tissue evidence="1">Shoot tissue taken approximately 20 cm above the soil surface</tissue>
    </source>
</reference>
<evidence type="ECO:0000313" key="1">
    <source>
        <dbReference type="EMBL" id="JAE23442.1"/>
    </source>
</evidence>
<dbReference type="EMBL" id="GBRH01174454">
    <property type="protein sequence ID" value="JAE23442.1"/>
    <property type="molecule type" value="Transcribed_RNA"/>
</dbReference>
<accession>A0A0A9GG19</accession>
<reference evidence="1" key="1">
    <citation type="submission" date="2014-09" db="EMBL/GenBank/DDBJ databases">
        <authorList>
            <person name="Magalhaes I.L.F."/>
            <person name="Oliveira U."/>
            <person name="Santos F.R."/>
            <person name="Vidigal T.H.D.A."/>
            <person name="Brescovit A.D."/>
            <person name="Santos A.J."/>
        </authorList>
    </citation>
    <scope>NUCLEOTIDE SEQUENCE</scope>
    <source>
        <tissue evidence="1">Shoot tissue taken approximately 20 cm above the soil surface</tissue>
    </source>
</reference>